<dbReference type="Proteomes" id="UP001166251">
    <property type="component" value="Unassembled WGS sequence"/>
</dbReference>
<evidence type="ECO:0000256" key="2">
    <source>
        <dbReference type="SAM" id="SignalP"/>
    </source>
</evidence>
<protein>
    <recommendedName>
        <fullName evidence="5">DUF5666 domain-containing protein</fullName>
    </recommendedName>
</protein>
<comment type="caution">
    <text evidence="3">The sequence shown here is derived from an EMBL/GenBank/DDBJ whole genome shotgun (WGS) entry which is preliminary data.</text>
</comment>
<accession>A0ABS7EJN0</accession>
<dbReference type="RefSeq" id="WP_220105162.1">
    <property type="nucleotide sequence ID" value="NZ_JAHZSS010000024.1"/>
</dbReference>
<gene>
    <name evidence="3" type="ORF">K0504_15990</name>
</gene>
<evidence type="ECO:0000313" key="4">
    <source>
        <dbReference type="Proteomes" id="UP001166251"/>
    </source>
</evidence>
<organism evidence="3 4">
    <name type="scientific">Neiella holothuriorum</name>
    <dbReference type="NCBI Taxonomy" id="2870530"/>
    <lineage>
        <taxon>Bacteria</taxon>
        <taxon>Pseudomonadati</taxon>
        <taxon>Pseudomonadota</taxon>
        <taxon>Gammaproteobacteria</taxon>
        <taxon>Alteromonadales</taxon>
        <taxon>Echinimonadaceae</taxon>
        <taxon>Neiella</taxon>
    </lineage>
</organism>
<feature type="signal peptide" evidence="2">
    <location>
        <begin position="1"/>
        <end position="23"/>
    </location>
</feature>
<proteinExistence type="predicted"/>
<keyword evidence="2" id="KW-0732">Signal</keyword>
<evidence type="ECO:0008006" key="5">
    <source>
        <dbReference type="Google" id="ProtNLM"/>
    </source>
</evidence>
<evidence type="ECO:0000313" key="3">
    <source>
        <dbReference type="EMBL" id="MBW8192541.1"/>
    </source>
</evidence>
<dbReference type="EMBL" id="JAHZSS010000024">
    <property type="protein sequence ID" value="MBW8192541.1"/>
    <property type="molecule type" value="Genomic_DNA"/>
</dbReference>
<feature type="chain" id="PRO_5047527661" description="DUF5666 domain-containing protein" evidence="2">
    <location>
        <begin position="24"/>
        <end position="261"/>
    </location>
</feature>
<keyword evidence="4" id="KW-1185">Reference proteome</keyword>
<reference evidence="3" key="1">
    <citation type="submission" date="2021-07" db="EMBL/GenBank/DDBJ databases">
        <title>Neiella marina sp. nov., isolated from the intestinal content of sea cucumber Apostichopus japonicus.</title>
        <authorList>
            <person name="Bai X."/>
        </authorList>
    </citation>
    <scope>NUCLEOTIDE SEQUENCE</scope>
    <source>
        <strain evidence="3">126</strain>
    </source>
</reference>
<sequence length="261" mass="26256">MLTKARNLVLAGAIAFISFSATSASITLKDGRVIEGEVVSQQGDNLIVNSGGIEVTLPKAQVANIDLTGGSAPAPQAAAPAPQAAAPAPQAAAPQASSQPAVVNAGTPFTVRTTQKLSTRGNGQGQRFTGVLEADMVAANGSVIAPRGTQVYGRITSSQSSGRMTGTAGMSLEITEIMINNQMKAVVTNTLNASSGQNETGKTLGRTARTAAIGGLIDGSSGAKTGAKVGLGASILTRGNDVEIPNGTLLDFQLRAPFQGL</sequence>
<evidence type="ECO:0000256" key="1">
    <source>
        <dbReference type="SAM" id="MobiDB-lite"/>
    </source>
</evidence>
<name>A0ABS7EJN0_9GAMM</name>
<feature type="region of interest" description="Disordered" evidence="1">
    <location>
        <begin position="72"/>
        <end position="101"/>
    </location>
</feature>